<reference evidence="4" key="4">
    <citation type="submission" date="2024-02" db="EMBL/GenBank/DDBJ databases">
        <title>Comparative genomics of Cryptococcus and Kwoniella reveals pathogenesis evolution and contrasting modes of karyotype evolution via chromosome fusion or intercentromeric recombination.</title>
        <authorList>
            <person name="Coelho M.A."/>
            <person name="David-Palma M."/>
            <person name="Shea T."/>
            <person name="Bowers K."/>
            <person name="McGinley-Smith S."/>
            <person name="Mohammad A.W."/>
            <person name="Gnirke A."/>
            <person name="Yurkov A.M."/>
            <person name="Nowrousian M."/>
            <person name="Sun S."/>
            <person name="Cuomo C.A."/>
            <person name="Heitman J."/>
        </authorList>
    </citation>
    <scope>NUCLEOTIDE SEQUENCE</scope>
    <source>
        <strain evidence="4">CBS 10737</strain>
    </source>
</reference>
<dbReference type="Gene3D" id="3.40.630.30">
    <property type="match status" value="1"/>
</dbReference>
<evidence type="ECO:0000313" key="3">
    <source>
        <dbReference type="EMBL" id="OCF47111.1"/>
    </source>
</evidence>
<name>A0A1B9HV18_9TREE</name>
<dbReference type="AlphaFoldDB" id="A0A1B9HV18"/>
<dbReference type="InterPro" id="IPR016181">
    <property type="entry name" value="Acyl_CoA_acyltransferase"/>
</dbReference>
<feature type="domain" description="N-acetyltransferase" evidence="2">
    <location>
        <begin position="184"/>
        <end position="238"/>
    </location>
</feature>
<feature type="region of interest" description="Disordered" evidence="1">
    <location>
        <begin position="251"/>
        <end position="278"/>
    </location>
</feature>
<dbReference type="InterPro" id="IPR000182">
    <property type="entry name" value="GNAT_dom"/>
</dbReference>
<dbReference type="EMBL" id="CP144520">
    <property type="protein sequence ID" value="WWC68100.1"/>
    <property type="molecule type" value="Genomic_DNA"/>
</dbReference>
<reference evidence="4" key="2">
    <citation type="submission" date="2013-07" db="EMBL/GenBank/DDBJ databases">
        <authorList>
            <consortium name="The Broad Institute Genome Sequencing Platform"/>
            <person name="Cuomo C."/>
            <person name="Litvintseva A."/>
            <person name="Chen Y."/>
            <person name="Heitman J."/>
            <person name="Sun S."/>
            <person name="Springer D."/>
            <person name="Dromer F."/>
            <person name="Young S.K."/>
            <person name="Zeng Q."/>
            <person name="Gargeya S."/>
            <person name="Fitzgerald M."/>
            <person name="Abouelleil A."/>
            <person name="Alvarado L."/>
            <person name="Berlin A.M."/>
            <person name="Chapman S.B."/>
            <person name="Dewar J."/>
            <person name="Goldberg J."/>
            <person name="Griggs A."/>
            <person name="Gujja S."/>
            <person name="Hansen M."/>
            <person name="Howarth C."/>
            <person name="Imamovic A."/>
            <person name="Larimer J."/>
            <person name="McCowan C."/>
            <person name="Murphy C."/>
            <person name="Pearson M."/>
            <person name="Priest M."/>
            <person name="Roberts A."/>
            <person name="Saif S."/>
            <person name="Shea T."/>
            <person name="Sykes S."/>
            <person name="Wortman J."/>
            <person name="Nusbaum C."/>
            <person name="Birren B."/>
        </authorList>
    </citation>
    <scope>NUCLEOTIDE SEQUENCE</scope>
    <source>
        <strain evidence="4">CBS 10737</strain>
    </source>
</reference>
<evidence type="ECO:0000259" key="2">
    <source>
        <dbReference type="Pfam" id="PF00583"/>
    </source>
</evidence>
<evidence type="ECO:0000313" key="5">
    <source>
        <dbReference type="Proteomes" id="UP000094020"/>
    </source>
</evidence>
<dbReference type="Pfam" id="PF00583">
    <property type="entry name" value="Acetyltransf_1"/>
    <property type="match status" value="1"/>
</dbReference>
<dbReference type="GeneID" id="30175256"/>
<dbReference type="GO" id="GO:0016747">
    <property type="term" value="F:acyltransferase activity, transferring groups other than amino-acyl groups"/>
    <property type="evidence" value="ECO:0007669"/>
    <property type="project" value="InterPro"/>
</dbReference>
<reference evidence="3" key="1">
    <citation type="submission" date="2013-07" db="EMBL/GenBank/DDBJ databases">
        <title>The Genome Sequence of Cryptococcus pinus CBS10737.</title>
        <authorList>
            <consortium name="The Broad Institute Genome Sequencing Platform"/>
            <person name="Cuomo C."/>
            <person name="Litvintseva A."/>
            <person name="Chen Y."/>
            <person name="Heitman J."/>
            <person name="Sun S."/>
            <person name="Springer D."/>
            <person name="Dromer F."/>
            <person name="Young S.K."/>
            <person name="Zeng Q."/>
            <person name="Gargeya S."/>
            <person name="Fitzgerald M."/>
            <person name="Abouelleil A."/>
            <person name="Alvarado L."/>
            <person name="Berlin A.M."/>
            <person name="Chapman S.B."/>
            <person name="Dewar J."/>
            <person name="Goldberg J."/>
            <person name="Griggs A."/>
            <person name="Gujja S."/>
            <person name="Hansen M."/>
            <person name="Howarth C."/>
            <person name="Imamovic A."/>
            <person name="Larimer J."/>
            <person name="McCowan C."/>
            <person name="Murphy C."/>
            <person name="Pearson M."/>
            <person name="Priest M."/>
            <person name="Roberts A."/>
            <person name="Saif S."/>
            <person name="Shea T."/>
            <person name="Sykes S."/>
            <person name="Wortman J."/>
            <person name="Nusbaum C."/>
            <person name="Birren B."/>
        </authorList>
    </citation>
    <scope>NUCLEOTIDE SEQUENCE [LARGE SCALE GENOMIC DNA]</scope>
    <source>
        <strain evidence="3">CBS 10737</strain>
    </source>
</reference>
<organism evidence="3">
    <name type="scientific">Kwoniella pini CBS 10737</name>
    <dbReference type="NCBI Taxonomy" id="1296096"/>
    <lineage>
        <taxon>Eukaryota</taxon>
        <taxon>Fungi</taxon>
        <taxon>Dikarya</taxon>
        <taxon>Basidiomycota</taxon>
        <taxon>Agaricomycotina</taxon>
        <taxon>Tremellomycetes</taxon>
        <taxon>Tremellales</taxon>
        <taxon>Cryptococcaceae</taxon>
        <taxon>Kwoniella</taxon>
    </lineage>
</organism>
<evidence type="ECO:0000313" key="4">
    <source>
        <dbReference type="EMBL" id="WWC68100.1"/>
    </source>
</evidence>
<dbReference type="RefSeq" id="XP_019008330.1">
    <property type="nucleotide sequence ID" value="XM_019158584.1"/>
</dbReference>
<gene>
    <name evidence="3" type="ORF">I206_06887</name>
    <name evidence="4" type="ORF">I206_102021</name>
</gene>
<accession>A0A1B9HV18</accession>
<reference evidence="3" key="3">
    <citation type="submission" date="2016-07" db="EMBL/GenBank/DDBJ databases">
        <title>Evolution of pathogenesis and genome organization in the Tremellales.</title>
        <authorList>
            <person name="Cuomo C."/>
            <person name="Litvintseva A."/>
            <person name="Heitman J."/>
            <person name="Chen Y."/>
            <person name="Sun S."/>
            <person name="Springer D."/>
            <person name="Dromer F."/>
            <person name="Young S."/>
            <person name="Zeng Q."/>
            <person name="Chapman S."/>
            <person name="Gujja S."/>
            <person name="Saif S."/>
            <person name="Birren B."/>
        </authorList>
    </citation>
    <scope>NUCLEOTIDE SEQUENCE</scope>
    <source>
        <strain evidence="3">CBS 10737</strain>
    </source>
</reference>
<protein>
    <recommendedName>
        <fullName evidence="2">N-acetyltransferase domain-containing protein</fullName>
    </recommendedName>
</protein>
<sequence>MSFSFKQVPSTDKRIKYISRPVRLDAEQIESVLVNGMASYRSTCTGYMLQRSEQPKSACRDMYLHFLCSAYDTELFPSNDHNVRDFPSDPLRVAETRFVDPRCEVFVTCTFNGIQSVIAFDTPGTQEMSRLWREWKGGDPDYRGRSLEKLHSTRRDWANNTYFPSLDKIKSRMETEHGLTSDNSIYANFLVTSPWAQGKGLESQLLQKLEETADNTQSTVWLIEDNQDNIELYTGRGYGKQFEEFIPFNAEGEQGEGTNHTVMTYKPPPHERPRRTYRRSKTAECMAYCLPL</sequence>
<evidence type="ECO:0000256" key="1">
    <source>
        <dbReference type="SAM" id="MobiDB-lite"/>
    </source>
</evidence>
<keyword evidence="5" id="KW-1185">Reference proteome</keyword>
<dbReference type="KEGG" id="kpin:30175256"/>
<proteinExistence type="predicted"/>
<dbReference type="SUPFAM" id="SSF55729">
    <property type="entry name" value="Acyl-CoA N-acyltransferases (Nat)"/>
    <property type="match status" value="1"/>
</dbReference>
<dbReference type="Proteomes" id="UP000094020">
    <property type="component" value="Chromosome 2"/>
</dbReference>
<dbReference type="EMBL" id="KV700117">
    <property type="protein sequence ID" value="OCF47111.1"/>
    <property type="molecule type" value="Genomic_DNA"/>
</dbReference>